<gene>
    <name evidence="2" type="ORF">ACFO9K_18480</name>
</gene>
<dbReference type="AlphaFoldDB" id="A0ABD5Q6D2"/>
<feature type="transmembrane region" description="Helical" evidence="1">
    <location>
        <begin position="273"/>
        <end position="291"/>
    </location>
</feature>
<feature type="transmembrane region" description="Helical" evidence="1">
    <location>
        <begin position="85"/>
        <end position="111"/>
    </location>
</feature>
<keyword evidence="1" id="KW-0812">Transmembrane</keyword>
<dbReference type="Proteomes" id="UP001595945">
    <property type="component" value="Unassembled WGS sequence"/>
</dbReference>
<evidence type="ECO:0000313" key="2">
    <source>
        <dbReference type="EMBL" id="MFC4826245.1"/>
    </source>
</evidence>
<accession>A0ABD5Q6D2</accession>
<feature type="transmembrane region" description="Helical" evidence="1">
    <location>
        <begin position="160"/>
        <end position="178"/>
    </location>
</feature>
<proteinExistence type="predicted"/>
<evidence type="ECO:0000256" key="1">
    <source>
        <dbReference type="SAM" id="Phobius"/>
    </source>
</evidence>
<dbReference type="Gene3D" id="3.30.2010.10">
    <property type="entry name" value="Metalloproteases ('zincins'), catalytic domain"/>
    <property type="match status" value="1"/>
</dbReference>
<reference evidence="2 3" key="1">
    <citation type="journal article" date="2019" name="Int. J. Syst. Evol. Microbiol.">
        <title>The Global Catalogue of Microorganisms (GCM) 10K type strain sequencing project: providing services to taxonomists for standard genome sequencing and annotation.</title>
        <authorList>
            <consortium name="The Broad Institute Genomics Platform"/>
            <consortium name="The Broad Institute Genome Sequencing Center for Infectious Disease"/>
            <person name="Wu L."/>
            <person name="Ma J."/>
        </authorList>
    </citation>
    <scope>NUCLEOTIDE SEQUENCE [LARGE SCALE GENOMIC DNA]</scope>
    <source>
        <strain evidence="2 3">XZYJ18</strain>
    </source>
</reference>
<keyword evidence="3" id="KW-1185">Reference proteome</keyword>
<keyword evidence="1" id="KW-0472">Membrane</keyword>
<feature type="transmembrane region" description="Helical" evidence="1">
    <location>
        <begin position="45"/>
        <end position="65"/>
    </location>
</feature>
<evidence type="ECO:0000313" key="3">
    <source>
        <dbReference type="Proteomes" id="UP001595945"/>
    </source>
</evidence>
<comment type="caution">
    <text evidence="2">The sequence shown here is derived from an EMBL/GenBank/DDBJ whole genome shotgun (WGS) entry which is preliminary data.</text>
</comment>
<dbReference type="RefSeq" id="WP_254268138.1">
    <property type="nucleotide sequence ID" value="NZ_CP100400.1"/>
</dbReference>
<feature type="transmembrane region" description="Helical" evidence="1">
    <location>
        <begin position="297"/>
        <end position="316"/>
    </location>
</feature>
<feature type="transmembrane region" description="Helical" evidence="1">
    <location>
        <begin position="132"/>
        <end position="154"/>
    </location>
</feature>
<organism evidence="2 3">
    <name type="scientific">Halorussus aquaticus</name>
    <dbReference type="NCBI Taxonomy" id="2953748"/>
    <lineage>
        <taxon>Archaea</taxon>
        <taxon>Methanobacteriati</taxon>
        <taxon>Methanobacteriota</taxon>
        <taxon>Stenosarchaea group</taxon>
        <taxon>Halobacteria</taxon>
        <taxon>Halobacteriales</taxon>
        <taxon>Haladaptataceae</taxon>
        <taxon>Halorussus</taxon>
    </lineage>
</organism>
<evidence type="ECO:0008006" key="4">
    <source>
        <dbReference type="Google" id="ProtNLM"/>
    </source>
</evidence>
<dbReference type="GeneID" id="73046659"/>
<name>A0ABD5Q6D2_9EURY</name>
<keyword evidence="1" id="KW-1133">Transmembrane helix</keyword>
<feature type="transmembrane region" description="Helical" evidence="1">
    <location>
        <begin position="6"/>
        <end position="24"/>
    </location>
</feature>
<sequence>MALSAFTAPILAVAAVALVSFASIRLYARRAAKEPPKTAMRRIRTALAVGLSLTGLVALFALVIADALDLTESALRALSPALADSAVGAVLTWVPTLLGITAAVVAGYLGAFPSVREIRGLDVSAASAAGSVAKFLGLGFALVVVAVGTLNLLPAEAVSAVLPVLGFLTLVAVVLSALQPRILGLLNDRREPTDEERDRIARLCETAGVSPHRVGVLELDPNSVATVVFAGFPGRRHLLVTDDLLADLDDDAAAAVVASKAGRAKRYYREAKFAVVLVVFGPIIALATGELQRATDLGVGPLALAILVLAVALPWFGRRLVFAADDYAVERVGAETYVETLETLADEYQVSYESGRLRSLVLMRPSLGQRLDRLWGRPDE</sequence>
<dbReference type="EMBL" id="JBHSHT010000002">
    <property type="protein sequence ID" value="MFC4826245.1"/>
    <property type="molecule type" value="Genomic_DNA"/>
</dbReference>
<protein>
    <recommendedName>
        <fullName evidence="4">Peptidase M48 Ste24p</fullName>
    </recommendedName>
</protein>